<comment type="caution">
    <text evidence="2">The sequence shown here is derived from an EMBL/GenBank/DDBJ whole genome shotgun (WGS) entry which is preliminary data.</text>
</comment>
<accession>A0A967AUZ0</accession>
<evidence type="ECO:0000313" key="2">
    <source>
        <dbReference type="EMBL" id="NHF60474.1"/>
    </source>
</evidence>
<reference evidence="2" key="2">
    <citation type="submission" date="2020-03" db="EMBL/GenBank/DDBJ databases">
        <title>Flavobacteriaceae bacterium strain TP-CH-4, a member of the family Flavobacteriaceae isolated from a deep-sea seamount.</title>
        <authorList>
            <person name="Zhang D.-C."/>
        </authorList>
    </citation>
    <scope>NUCLEOTIDE SEQUENCE</scope>
    <source>
        <strain evidence="2">TP-CH-4</strain>
    </source>
</reference>
<keyword evidence="1" id="KW-1133">Transmembrane helix</keyword>
<keyword evidence="1" id="KW-0812">Transmembrane</keyword>
<evidence type="ECO:0000256" key="1">
    <source>
        <dbReference type="SAM" id="Phobius"/>
    </source>
</evidence>
<sequence>MSGAGFASHASNVLKGNRVLLKRRKYKDIKELVYETAGKTQVEFKHIGSEELQRIKEIIREQHRLQVRFELQLYGLCLLLAIGLVYFLVWFFYL</sequence>
<dbReference type="RefSeq" id="WP_152574977.1">
    <property type="nucleotide sequence ID" value="NZ_VIKU02000004.1"/>
</dbReference>
<keyword evidence="3" id="KW-1185">Reference proteome</keyword>
<proteinExistence type="predicted"/>
<name>A0A967AUZ0_9FLAO</name>
<dbReference type="AlphaFoldDB" id="A0A967AUZ0"/>
<organism evidence="2 3">
    <name type="scientific">Pelagihabitans pacificus</name>
    <dbReference type="NCBI Taxonomy" id="2696054"/>
    <lineage>
        <taxon>Bacteria</taxon>
        <taxon>Pseudomonadati</taxon>
        <taxon>Bacteroidota</taxon>
        <taxon>Flavobacteriia</taxon>
        <taxon>Flavobacteriales</taxon>
        <taxon>Flavobacteriaceae</taxon>
        <taxon>Pelagihabitans</taxon>
    </lineage>
</organism>
<gene>
    <name evidence="2" type="ORF">FK220_014055</name>
</gene>
<protein>
    <submittedName>
        <fullName evidence="2">Uncharacterized protein</fullName>
    </submittedName>
</protein>
<reference evidence="2" key="1">
    <citation type="submission" date="2019-07" db="EMBL/GenBank/DDBJ databases">
        <authorList>
            <person name="De-Chao Zhang Q."/>
        </authorList>
    </citation>
    <scope>NUCLEOTIDE SEQUENCE</scope>
    <source>
        <strain evidence="2">TP-CH-4</strain>
    </source>
</reference>
<feature type="transmembrane region" description="Helical" evidence="1">
    <location>
        <begin position="73"/>
        <end position="93"/>
    </location>
</feature>
<evidence type="ECO:0000313" key="3">
    <source>
        <dbReference type="Proteomes" id="UP000707206"/>
    </source>
</evidence>
<keyword evidence="1" id="KW-0472">Membrane</keyword>
<dbReference type="Proteomes" id="UP000707206">
    <property type="component" value="Unassembled WGS sequence"/>
</dbReference>
<dbReference type="EMBL" id="VIKU02000004">
    <property type="protein sequence ID" value="NHF60474.1"/>
    <property type="molecule type" value="Genomic_DNA"/>
</dbReference>